<organism evidence="2 3">
    <name type="scientific">Pseudomonas oryzihabitans</name>
    <dbReference type="NCBI Taxonomy" id="47885"/>
    <lineage>
        <taxon>Bacteria</taxon>
        <taxon>Pseudomonadati</taxon>
        <taxon>Pseudomonadota</taxon>
        <taxon>Gammaproteobacteria</taxon>
        <taxon>Pseudomonadales</taxon>
        <taxon>Pseudomonadaceae</taxon>
        <taxon>Pseudomonas</taxon>
    </lineage>
</organism>
<protein>
    <recommendedName>
        <fullName evidence="4">Lipoprotein</fullName>
    </recommendedName>
</protein>
<evidence type="ECO:0000256" key="1">
    <source>
        <dbReference type="SAM" id="SignalP"/>
    </source>
</evidence>
<dbReference type="Proteomes" id="UP000183046">
    <property type="component" value="Unassembled WGS sequence"/>
</dbReference>
<evidence type="ECO:0008006" key="4">
    <source>
        <dbReference type="Google" id="ProtNLM"/>
    </source>
</evidence>
<dbReference type="EMBL" id="FMWB01000027">
    <property type="protein sequence ID" value="SCZ48559.1"/>
    <property type="molecule type" value="Genomic_DNA"/>
</dbReference>
<evidence type="ECO:0000313" key="3">
    <source>
        <dbReference type="Proteomes" id="UP000183046"/>
    </source>
</evidence>
<dbReference type="PROSITE" id="PS51257">
    <property type="entry name" value="PROKAR_LIPOPROTEIN"/>
    <property type="match status" value="1"/>
</dbReference>
<feature type="signal peptide" evidence="1">
    <location>
        <begin position="1"/>
        <end position="17"/>
    </location>
</feature>
<proteinExistence type="predicted"/>
<accession>A0A1G5PHG0</accession>
<evidence type="ECO:0000313" key="2">
    <source>
        <dbReference type="EMBL" id="SCZ48559.1"/>
    </source>
</evidence>
<keyword evidence="1" id="KW-0732">Signal</keyword>
<gene>
    <name evidence="2" type="ORF">SAMN05216279_12729</name>
</gene>
<dbReference type="AlphaFoldDB" id="A0A1G5PHG0"/>
<dbReference type="OrthoDB" id="6880431at2"/>
<dbReference type="RefSeq" id="WP_074585265.1">
    <property type="nucleotide sequence ID" value="NZ_FMWB01000027.1"/>
</dbReference>
<sequence length="293" mass="30843">MKIVRLVALAAAVAAVAGCATNNTESKPVPDSALVAPPFKAWDGKTSSLMFANEEPLRFSSSVPAADKLFAVFGMPSLSTVKEKGIRNPYLRQATKEQVLEAIRPATSPKAGYNNDGSLIAYNLIGGGVGAAGTAITVLGDATFDPRTKLGFAYCFGKKTETVDLNDAVQKCGEKVTGLVNRLFQPTTRVLNIGFGQVRAGIVQSGAVSKVGEIFIGTEAYATDGYAPQDRGGYPARIVAIPIQQKLASGVGKMTGAELGEIGPVEWAELLKQQLPKDMAFYLPNGDQPVAVY</sequence>
<name>A0A1G5PHG0_9PSED</name>
<feature type="chain" id="PRO_5043145139" description="Lipoprotein" evidence="1">
    <location>
        <begin position="18"/>
        <end position="293"/>
    </location>
</feature>
<reference evidence="3" key="1">
    <citation type="submission" date="2016-10" db="EMBL/GenBank/DDBJ databases">
        <authorList>
            <person name="de Groot N.N."/>
        </authorList>
    </citation>
    <scope>NUCLEOTIDE SEQUENCE [LARGE SCALE GENOMIC DNA]</scope>
    <source>
        <strain evidence="3">DSM 15758</strain>
    </source>
</reference>
<comment type="caution">
    <text evidence="2">The sequence shown here is derived from an EMBL/GenBank/DDBJ whole genome shotgun (WGS) entry which is preliminary data.</text>
</comment>